<dbReference type="RefSeq" id="WP_073117597.1">
    <property type="nucleotide sequence ID" value="NZ_CADAXU010000002.1"/>
</dbReference>
<dbReference type="PANTHER" id="PTHR34351:SF1">
    <property type="entry name" value="SLR1927 PROTEIN"/>
    <property type="match status" value="1"/>
</dbReference>
<proteinExistence type="predicted"/>
<gene>
    <name evidence="3" type="ORF">BMERY_1296</name>
</gene>
<evidence type="ECO:0000256" key="1">
    <source>
        <dbReference type="SAM" id="Phobius"/>
    </source>
</evidence>
<dbReference type="Pfam" id="PF01882">
    <property type="entry name" value="DUF58"/>
    <property type="match status" value="1"/>
</dbReference>
<feature type="transmembrane region" description="Helical" evidence="1">
    <location>
        <begin position="12"/>
        <end position="32"/>
    </location>
</feature>
<comment type="caution">
    <text evidence="3">The sequence shown here is derived from an EMBL/GenBank/DDBJ whole genome shotgun (WGS) entry which is preliminary data.</text>
</comment>
<organism evidence="3 4">
    <name type="scientific">Bifidobacterium merycicum</name>
    <dbReference type="NCBI Taxonomy" id="78345"/>
    <lineage>
        <taxon>Bacteria</taxon>
        <taxon>Bacillati</taxon>
        <taxon>Actinomycetota</taxon>
        <taxon>Actinomycetes</taxon>
        <taxon>Bifidobacteriales</taxon>
        <taxon>Bifidobacteriaceae</taxon>
        <taxon>Bifidobacterium</taxon>
    </lineage>
</organism>
<name>A0A087BJ49_9BIFI</name>
<keyword evidence="1" id="KW-0472">Membrane</keyword>
<protein>
    <recommendedName>
        <fullName evidence="2">DUF58 domain-containing protein</fullName>
    </recommendedName>
</protein>
<evidence type="ECO:0000259" key="2">
    <source>
        <dbReference type="Pfam" id="PF01882"/>
    </source>
</evidence>
<feature type="domain" description="DUF58" evidence="2">
    <location>
        <begin position="176"/>
        <end position="250"/>
    </location>
</feature>
<accession>A0A087BJ49</accession>
<dbReference type="PANTHER" id="PTHR34351">
    <property type="entry name" value="SLR1927 PROTEIN-RELATED"/>
    <property type="match status" value="1"/>
</dbReference>
<reference evidence="3 4" key="1">
    <citation type="submission" date="2014-03" db="EMBL/GenBank/DDBJ databases">
        <title>Genomics of Bifidobacteria.</title>
        <authorList>
            <person name="Ventura M."/>
            <person name="Milani C."/>
            <person name="Lugli G.A."/>
        </authorList>
    </citation>
    <scope>NUCLEOTIDE SEQUENCE [LARGE SCALE GENOMIC DNA]</scope>
    <source>
        <strain evidence="3 4">LMG 11341</strain>
    </source>
</reference>
<evidence type="ECO:0000313" key="3">
    <source>
        <dbReference type="EMBL" id="KFI71049.1"/>
    </source>
</evidence>
<dbReference type="EMBL" id="JGZC01000004">
    <property type="protein sequence ID" value="KFI71049.1"/>
    <property type="molecule type" value="Genomic_DNA"/>
</dbReference>
<dbReference type="OrthoDB" id="9812729at2"/>
<keyword evidence="1" id="KW-1133">Transmembrane helix</keyword>
<dbReference type="InterPro" id="IPR002881">
    <property type="entry name" value="DUF58"/>
</dbReference>
<evidence type="ECO:0000313" key="4">
    <source>
        <dbReference type="Proteomes" id="UP000029060"/>
    </source>
</evidence>
<dbReference type="AlphaFoldDB" id="A0A087BJ49"/>
<sequence length="368" mass="39994">MVLIPAFALLGWHELLVFAVVVLSVLGAALILPTPCSSITAALSVDALHVVQGHDVGIQMILHTPVSVMLPSAMVLHIDGTPHHIPVPPLHAGQEHRIGLSLNAPPRSRITIESLSIQQAGPFALTCHEQRLCTGPTVHIHPRTVSLPYSLTGRFQDLDGDDLPGIADDGISFQGLRPYVPGDDMRGVHWLSTAKTGVPMIRQYDRTRCSTTRLCFDSNASDYSDREEFELAVSVVASIGVHCLNRHDRLYVDAVSGRIGIQRVADLLDLCSGFTPQTNRTAQPCDTASPPQHGISMYCHVIGSRHDAHTLRSQIKRRYPQATRIVIVASADAEPSIAPHADETILTVGSLDQLAQLWKAVSRYGRMA</sequence>
<dbReference type="eggNOG" id="COG1721">
    <property type="taxonomic scope" value="Bacteria"/>
</dbReference>
<keyword evidence="1" id="KW-0812">Transmembrane</keyword>
<dbReference type="STRING" id="78345.BMERY_1296"/>
<keyword evidence="4" id="KW-1185">Reference proteome</keyword>
<dbReference type="Proteomes" id="UP000029060">
    <property type="component" value="Unassembled WGS sequence"/>
</dbReference>